<dbReference type="Proteomes" id="UP001295444">
    <property type="component" value="Chromosome 01"/>
</dbReference>
<organism evidence="1 2">
    <name type="scientific">Pelobates cultripes</name>
    <name type="common">Western spadefoot toad</name>
    <dbReference type="NCBI Taxonomy" id="61616"/>
    <lineage>
        <taxon>Eukaryota</taxon>
        <taxon>Metazoa</taxon>
        <taxon>Chordata</taxon>
        <taxon>Craniata</taxon>
        <taxon>Vertebrata</taxon>
        <taxon>Euteleostomi</taxon>
        <taxon>Amphibia</taxon>
        <taxon>Batrachia</taxon>
        <taxon>Anura</taxon>
        <taxon>Pelobatoidea</taxon>
        <taxon>Pelobatidae</taxon>
        <taxon>Pelobates</taxon>
    </lineage>
</organism>
<dbReference type="AlphaFoldDB" id="A0AAD1VMW1"/>
<gene>
    <name evidence="1" type="ORF">PECUL_23A019565</name>
</gene>
<reference evidence="1" key="1">
    <citation type="submission" date="2022-03" db="EMBL/GenBank/DDBJ databases">
        <authorList>
            <person name="Alioto T."/>
            <person name="Alioto T."/>
            <person name="Gomez Garrido J."/>
        </authorList>
    </citation>
    <scope>NUCLEOTIDE SEQUENCE</scope>
</reference>
<proteinExistence type="predicted"/>
<protein>
    <submittedName>
        <fullName evidence="1">Uncharacterized protein</fullName>
    </submittedName>
</protein>
<accession>A0AAD1VMW1</accession>
<evidence type="ECO:0000313" key="2">
    <source>
        <dbReference type="Proteomes" id="UP001295444"/>
    </source>
</evidence>
<evidence type="ECO:0000313" key="1">
    <source>
        <dbReference type="EMBL" id="CAH2223724.1"/>
    </source>
</evidence>
<keyword evidence="2" id="KW-1185">Reference proteome</keyword>
<sequence length="222" mass="25084">MDCGAPPSEDRCSEDEVLYECPELKAATMTTHYSSDSSLSSYLVDENYVYDGLPSDKEETREEPFMERLMVTTMTTTPIIQSAKKNTEKPPFGLEKASDGTLLTKREIRDYETLLKSMGYVNGKPPKNNSNQVSTCFSSQPVTLGTLRTLKKPSESQTLNSGLMKKNNEPISTLRIKEKSLTKEIPPKCVKASNGTTVRLKYLNMFEQMLKDKENRKSKRKK</sequence>
<name>A0AAD1VMW1_PELCU</name>
<dbReference type="EMBL" id="OW240912">
    <property type="protein sequence ID" value="CAH2223724.1"/>
    <property type="molecule type" value="Genomic_DNA"/>
</dbReference>